<evidence type="ECO:0000256" key="7">
    <source>
        <dbReference type="ARBA" id="ARBA00049442"/>
    </source>
</evidence>
<evidence type="ECO:0000313" key="11">
    <source>
        <dbReference type="EMBL" id="ANH78827.1"/>
    </source>
</evidence>
<evidence type="ECO:0000259" key="10">
    <source>
        <dbReference type="Pfam" id="PF08501"/>
    </source>
</evidence>
<keyword evidence="5 8" id="KW-0560">Oxidoreductase</keyword>
<comment type="similarity">
    <text evidence="8">Belongs to the shikimate dehydrogenase family.</text>
</comment>
<evidence type="ECO:0000256" key="4">
    <source>
        <dbReference type="ARBA" id="ARBA00022857"/>
    </source>
</evidence>
<feature type="domain" description="Shikimate dehydrogenase substrate binding N-terminal" evidence="10">
    <location>
        <begin position="220"/>
        <end position="302"/>
    </location>
</feature>
<dbReference type="NCBIfam" id="TIGR00507">
    <property type="entry name" value="aroE"/>
    <property type="match status" value="1"/>
</dbReference>
<dbReference type="Gene3D" id="3.40.50.720">
    <property type="entry name" value="NAD(P)-binding Rossmann-like Domain"/>
    <property type="match status" value="1"/>
</dbReference>
<comment type="caution">
    <text evidence="8">Lacks conserved residue(s) required for the propagation of feature annotation.</text>
</comment>
<feature type="binding site" evidence="8">
    <location>
        <begin position="339"/>
        <end position="343"/>
    </location>
    <ligand>
        <name>NADP(+)</name>
        <dbReference type="ChEBI" id="CHEBI:58349"/>
    </ligand>
</feature>
<comment type="catalytic activity">
    <reaction evidence="7 8">
        <text>shikimate + NADP(+) = 3-dehydroshikimate + NADPH + H(+)</text>
        <dbReference type="Rhea" id="RHEA:17737"/>
        <dbReference type="ChEBI" id="CHEBI:15378"/>
        <dbReference type="ChEBI" id="CHEBI:16630"/>
        <dbReference type="ChEBI" id="CHEBI:36208"/>
        <dbReference type="ChEBI" id="CHEBI:57783"/>
        <dbReference type="ChEBI" id="CHEBI:58349"/>
        <dbReference type="EC" id="1.1.1.25"/>
    </reaction>
</comment>
<dbReference type="OrthoDB" id="9792692at2"/>
<feature type="binding site" evidence="8">
    <location>
        <position position="445"/>
    </location>
    <ligand>
        <name>shikimate</name>
        <dbReference type="ChEBI" id="CHEBI:36208"/>
    </ligand>
</feature>
<keyword evidence="4 8" id="KW-0521">NADP</keyword>
<dbReference type="GO" id="GO:0019632">
    <property type="term" value="P:shikimate metabolic process"/>
    <property type="evidence" value="ECO:0007669"/>
    <property type="project" value="InterPro"/>
</dbReference>
<dbReference type="GO" id="GO:0050661">
    <property type="term" value="F:NADP binding"/>
    <property type="evidence" value="ECO:0007669"/>
    <property type="project" value="InterPro"/>
</dbReference>
<evidence type="ECO:0000313" key="12">
    <source>
        <dbReference type="Proteomes" id="UP000078162"/>
    </source>
</evidence>
<evidence type="ECO:0000256" key="5">
    <source>
        <dbReference type="ARBA" id="ARBA00023002"/>
    </source>
</evidence>
<feature type="binding site" evidence="8">
    <location>
        <position position="438"/>
    </location>
    <ligand>
        <name>NADP(+)</name>
        <dbReference type="ChEBI" id="CHEBI:58349"/>
    </ligand>
</feature>
<dbReference type="PATRIC" id="fig|1806891.3.peg.647"/>
<evidence type="ECO:0000256" key="2">
    <source>
        <dbReference type="ARBA" id="ARBA00012962"/>
    </source>
</evidence>
<feature type="domain" description="Quinate/shikimate 5-dehydrogenase/glutamyl-tRNA reductase" evidence="9">
    <location>
        <begin position="329"/>
        <end position="402"/>
    </location>
</feature>
<dbReference type="InterPro" id="IPR036291">
    <property type="entry name" value="NAD(P)-bd_dom_sf"/>
</dbReference>
<dbReference type="InterPro" id="IPR022893">
    <property type="entry name" value="Shikimate_DH_fam"/>
</dbReference>
<dbReference type="EC" id="1.1.1.25" evidence="2 8"/>
<dbReference type="InterPro" id="IPR001381">
    <property type="entry name" value="DHquinase_I"/>
</dbReference>
<dbReference type="AlphaFoldDB" id="A0A1A9HVU8"/>
<reference evidence="11 12" key="1">
    <citation type="submission" date="2016-03" db="EMBL/GenBank/DDBJ databases">
        <title>Culture-independent genomics supports pathogen discovery for uncultivable bacteria within the genus Chlamydia.</title>
        <authorList>
            <person name="Taylor-Brown A."/>
            <person name="Bachmann N.L."/>
            <person name="Borel N."/>
            <person name="Polkinghorne A."/>
        </authorList>
    </citation>
    <scope>NUCLEOTIDE SEQUENCE [LARGE SCALE GENOMIC DNA]</scope>
    <source>
        <strain evidence="11 12">2742-308</strain>
    </source>
</reference>
<dbReference type="GO" id="GO:0003855">
    <property type="term" value="F:3-dehydroquinate dehydratase activity"/>
    <property type="evidence" value="ECO:0007669"/>
    <property type="project" value="InterPro"/>
</dbReference>
<dbReference type="InterPro" id="IPR013708">
    <property type="entry name" value="Shikimate_DH-bd_N"/>
</dbReference>
<dbReference type="STRING" id="1806891.Cs308_0657"/>
<feature type="binding site" evidence="8">
    <location>
        <position position="415"/>
    </location>
    <ligand>
        <name>NADP(+)</name>
        <dbReference type="ChEBI" id="CHEBI:58349"/>
    </ligand>
</feature>
<evidence type="ECO:0000256" key="1">
    <source>
        <dbReference type="ARBA" id="ARBA00004871"/>
    </source>
</evidence>
<dbReference type="UniPathway" id="UPA00053">
    <property type="reaction ID" value="UER00087"/>
</dbReference>
<comment type="function">
    <text evidence="8">Involved in the biosynthesis of the chorismate, which leads to the biosynthesis of aromatic amino acids. Catalyzes the reversible NADPH linked reduction of 3-dehydroshikimate (DHSA) to yield shikimate (SA).</text>
</comment>
<evidence type="ECO:0000259" key="9">
    <source>
        <dbReference type="Pfam" id="PF01488"/>
    </source>
</evidence>
<dbReference type="CDD" id="cd00502">
    <property type="entry name" value="DHQase_I"/>
    <property type="match status" value="1"/>
</dbReference>
<dbReference type="PANTHER" id="PTHR21089">
    <property type="entry name" value="SHIKIMATE DEHYDROGENASE"/>
    <property type="match status" value="1"/>
</dbReference>
<dbReference type="Pfam" id="PF08501">
    <property type="entry name" value="Shikimate_dh_N"/>
    <property type="match status" value="1"/>
</dbReference>
<dbReference type="GO" id="GO:0009423">
    <property type="term" value="P:chorismate biosynthetic process"/>
    <property type="evidence" value="ECO:0007669"/>
    <property type="project" value="UniProtKB-UniRule"/>
</dbReference>
<dbReference type="InterPro" id="IPR013785">
    <property type="entry name" value="Aldolase_TIM"/>
</dbReference>
<dbReference type="SUPFAM" id="SSF51569">
    <property type="entry name" value="Aldolase"/>
    <property type="match status" value="1"/>
</dbReference>
<dbReference type="InterPro" id="IPR011342">
    <property type="entry name" value="Shikimate_DH"/>
</dbReference>
<comment type="subunit">
    <text evidence="8">Homodimer.</text>
</comment>
<proteinExistence type="inferred from homology"/>
<sequence>MLCATISGPTFSEAQQQILDSLSLSDIIEIRVDALSSLSDEELSMLITIAKQSILTFKTSSAFSLTSWIKKIKSLAALAPTYLDIDKNFPKATLKKIQVRHPKLKIILSYHTDTEEDLHTLHREMLLTPADYYKIVLSPTNTSQTLKYIQEACCLPSNTTLLCTGPYGLPSRLLSPFIGNAMNYAAGIQSPRAVLGQPSINELLNYNYTRLTKELKIYGLIGNPLNNSLSHLTHNFLFTKLGFNAIYIKLPVSKDELTPLFSMIRSLPFHGLSVTMPLKTAVLNYVDILDKSATHCNSINTLVLDKRNILGYNTDGLAVVHLLQSHCIPIEHQHVAILGAGGAASGIATALATQGAHIHIFNRTLSNAQQLARLCHGKAYTLDSLPTLNRADILINSLPSQVPFPWIFPSTIMDINTLPYFPPYLQEARKRGVSVLHGYEMFIEQALLQFALWFPDTLTKKDCDLFRNFVKNLLITV</sequence>
<dbReference type="NCBIfam" id="NF006802">
    <property type="entry name" value="PRK09310.1"/>
    <property type="match status" value="1"/>
</dbReference>
<dbReference type="RefSeq" id="WP_066482472.1">
    <property type="nucleotide sequence ID" value="NZ_CP014639.1"/>
</dbReference>
<dbReference type="SUPFAM" id="SSF51735">
    <property type="entry name" value="NAD(P)-binding Rossmann-fold domains"/>
    <property type="match status" value="1"/>
</dbReference>
<keyword evidence="3 8" id="KW-0028">Amino-acid biosynthesis</keyword>
<dbReference type="Pfam" id="PF01488">
    <property type="entry name" value="Shikimate_DH"/>
    <property type="match status" value="1"/>
</dbReference>
<keyword evidence="6 8" id="KW-0057">Aromatic amino acid biosynthesis</keyword>
<dbReference type="Gene3D" id="3.40.50.10860">
    <property type="entry name" value="Leucine Dehydrogenase, chain A, domain 1"/>
    <property type="match status" value="1"/>
</dbReference>
<dbReference type="PANTHER" id="PTHR21089:SF1">
    <property type="entry name" value="BIFUNCTIONAL 3-DEHYDROQUINATE DEHYDRATASE_SHIKIMATE DEHYDROGENASE, CHLOROPLASTIC"/>
    <property type="match status" value="1"/>
</dbReference>
<evidence type="ECO:0000256" key="6">
    <source>
        <dbReference type="ARBA" id="ARBA00023141"/>
    </source>
</evidence>
<evidence type="ECO:0000256" key="3">
    <source>
        <dbReference type="ARBA" id="ARBA00022605"/>
    </source>
</evidence>
<organism evidence="11 12">
    <name type="scientific">Candidatus Chlamydia sanziniae</name>
    <dbReference type="NCBI Taxonomy" id="1806891"/>
    <lineage>
        <taxon>Bacteria</taxon>
        <taxon>Pseudomonadati</taxon>
        <taxon>Chlamydiota</taxon>
        <taxon>Chlamydiia</taxon>
        <taxon>Chlamydiales</taxon>
        <taxon>Chlamydiaceae</taxon>
        <taxon>Chlamydia/Chlamydophila group</taxon>
        <taxon>Chlamydia</taxon>
    </lineage>
</organism>
<dbReference type="InterPro" id="IPR046346">
    <property type="entry name" value="Aminoacid_DH-like_N_sf"/>
</dbReference>
<dbReference type="Proteomes" id="UP000078162">
    <property type="component" value="Chromosome"/>
</dbReference>
<feature type="active site" description="Proton acceptor" evidence="8">
    <location>
        <position position="279"/>
    </location>
</feature>
<feature type="binding site" evidence="8">
    <location>
        <begin position="228"/>
        <end position="230"/>
    </location>
    <ligand>
        <name>shikimate</name>
        <dbReference type="ChEBI" id="CHEBI:36208"/>
    </ligand>
</feature>
<dbReference type="KEGG" id="csaz:Cs308_0657"/>
<dbReference type="InterPro" id="IPR006151">
    <property type="entry name" value="Shikm_DH/Glu-tRNA_Rdtase"/>
</dbReference>
<dbReference type="SUPFAM" id="SSF53223">
    <property type="entry name" value="Aminoacid dehydrogenase-like, N-terminal domain"/>
    <property type="match status" value="1"/>
</dbReference>
<name>A0A1A9HVU8_9CHLA</name>
<keyword evidence="12" id="KW-1185">Reference proteome</keyword>
<feature type="binding site" evidence="8">
    <location>
        <position position="275"/>
    </location>
    <ligand>
        <name>shikimate</name>
        <dbReference type="ChEBI" id="CHEBI:36208"/>
    </ligand>
</feature>
<accession>A0A1A9HVU8</accession>
<dbReference type="Pfam" id="PF01487">
    <property type="entry name" value="DHquinase_I"/>
    <property type="match status" value="1"/>
</dbReference>
<gene>
    <name evidence="8" type="primary">aroE</name>
    <name evidence="11" type="ORF">Cs308_0657</name>
</gene>
<protein>
    <recommendedName>
        <fullName evidence="2 8">Shikimate dehydrogenase (NADP(+))</fullName>
        <shortName evidence="8">SDH</shortName>
        <ecNumber evidence="2 8">1.1.1.25</ecNumber>
    </recommendedName>
</protein>
<dbReference type="GO" id="GO:0004764">
    <property type="term" value="F:shikimate 3-dehydrogenase (NADP+) activity"/>
    <property type="evidence" value="ECO:0007669"/>
    <property type="project" value="UniProtKB-UniRule"/>
</dbReference>
<dbReference type="GO" id="GO:0009073">
    <property type="term" value="P:aromatic amino acid family biosynthetic process"/>
    <property type="evidence" value="ECO:0007669"/>
    <property type="project" value="UniProtKB-KW"/>
</dbReference>
<dbReference type="HAMAP" id="MF_00222">
    <property type="entry name" value="Shikimate_DH_AroE"/>
    <property type="match status" value="1"/>
</dbReference>
<feature type="binding site" evidence="8">
    <location>
        <position position="315"/>
    </location>
    <ligand>
        <name>shikimate</name>
        <dbReference type="ChEBI" id="CHEBI:36208"/>
    </ligand>
</feature>
<dbReference type="GO" id="GO:0008652">
    <property type="term" value="P:amino acid biosynthetic process"/>
    <property type="evidence" value="ECO:0007669"/>
    <property type="project" value="UniProtKB-KW"/>
</dbReference>
<dbReference type="EMBL" id="CP014639">
    <property type="protein sequence ID" value="ANH78827.1"/>
    <property type="molecule type" value="Genomic_DNA"/>
</dbReference>
<comment type="pathway">
    <text evidence="1 8">Metabolic intermediate biosynthesis; chorismate biosynthesis; chorismate from D-erythrose 4-phosphate and phosphoenolpyruvate: step 4/7.</text>
</comment>
<dbReference type="Gene3D" id="3.20.20.70">
    <property type="entry name" value="Aldolase class I"/>
    <property type="match status" value="1"/>
</dbReference>
<feature type="binding site" evidence="8">
    <location>
        <position position="300"/>
    </location>
    <ligand>
        <name>shikimate</name>
        <dbReference type="ChEBI" id="CHEBI:36208"/>
    </ligand>
</feature>
<evidence type="ECO:0000256" key="8">
    <source>
        <dbReference type="HAMAP-Rule" id="MF_00222"/>
    </source>
</evidence>